<feature type="compositionally biased region" description="Basic residues" evidence="1">
    <location>
        <begin position="98"/>
        <end position="108"/>
    </location>
</feature>
<keyword evidence="3" id="KW-1185">Reference proteome</keyword>
<evidence type="ECO:0000256" key="1">
    <source>
        <dbReference type="SAM" id="MobiDB-lite"/>
    </source>
</evidence>
<evidence type="ECO:0000313" key="3">
    <source>
        <dbReference type="Proteomes" id="UP000076842"/>
    </source>
</evidence>
<feature type="compositionally biased region" description="Polar residues" evidence="1">
    <location>
        <begin position="261"/>
        <end position="295"/>
    </location>
</feature>
<name>A0A165E6R6_9BASI</name>
<feature type="compositionally biased region" description="Polar residues" evidence="1">
    <location>
        <begin position="11"/>
        <end position="23"/>
    </location>
</feature>
<reference evidence="2 3" key="1">
    <citation type="journal article" date="2016" name="Mol. Biol. Evol.">
        <title>Comparative Genomics of Early-Diverging Mushroom-Forming Fungi Provides Insights into the Origins of Lignocellulose Decay Capabilities.</title>
        <authorList>
            <person name="Nagy L.G."/>
            <person name="Riley R."/>
            <person name="Tritt A."/>
            <person name="Adam C."/>
            <person name="Daum C."/>
            <person name="Floudas D."/>
            <person name="Sun H."/>
            <person name="Yadav J.S."/>
            <person name="Pangilinan J."/>
            <person name="Larsson K.H."/>
            <person name="Matsuura K."/>
            <person name="Barry K."/>
            <person name="Labutti K."/>
            <person name="Kuo R."/>
            <person name="Ohm R.A."/>
            <person name="Bhattacharya S.S."/>
            <person name="Shirouzu T."/>
            <person name="Yoshinaga Y."/>
            <person name="Martin F.M."/>
            <person name="Grigoriev I.V."/>
            <person name="Hibbett D.S."/>
        </authorList>
    </citation>
    <scope>NUCLEOTIDE SEQUENCE [LARGE SCALE GENOMIC DNA]</scope>
    <source>
        <strain evidence="2 3">HHB12733</strain>
    </source>
</reference>
<organism evidence="2 3">
    <name type="scientific">Calocera cornea HHB12733</name>
    <dbReference type="NCBI Taxonomy" id="1353952"/>
    <lineage>
        <taxon>Eukaryota</taxon>
        <taxon>Fungi</taxon>
        <taxon>Dikarya</taxon>
        <taxon>Basidiomycota</taxon>
        <taxon>Agaricomycotina</taxon>
        <taxon>Dacrymycetes</taxon>
        <taxon>Dacrymycetales</taxon>
        <taxon>Dacrymycetaceae</taxon>
        <taxon>Calocera</taxon>
    </lineage>
</organism>
<feature type="region of interest" description="Disordered" evidence="1">
    <location>
        <begin position="1"/>
        <end position="124"/>
    </location>
</feature>
<dbReference type="OrthoDB" id="3358973at2759"/>
<feature type="compositionally biased region" description="Acidic residues" evidence="1">
    <location>
        <begin position="75"/>
        <end position="90"/>
    </location>
</feature>
<dbReference type="EMBL" id="KV424019">
    <property type="protein sequence ID" value="KZT54221.1"/>
    <property type="molecule type" value="Genomic_DNA"/>
</dbReference>
<proteinExistence type="predicted"/>
<feature type="compositionally biased region" description="Basic and acidic residues" evidence="1">
    <location>
        <begin position="352"/>
        <end position="363"/>
    </location>
</feature>
<feature type="compositionally biased region" description="Basic and acidic residues" evidence="1">
    <location>
        <begin position="162"/>
        <end position="189"/>
    </location>
</feature>
<gene>
    <name evidence="2" type="ORF">CALCODRAFT_519544</name>
</gene>
<accession>A0A165E6R6</accession>
<evidence type="ECO:0000313" key="2">
    <source>
        <dbReference type="EMBL" id="KZT54221.1"/>
    </source>
</evidence>
<sequence>MSFARPHPPQTGHTRLPSLTGSETGDFPTRAALGLPPVHDHNVDDEPFSPPIGLGVSSGGQSAVQLVARARVAGGEDEKDDLSGDDDEDRDNGTIRQNARRRNGHAKTHSNGSPQKWKGKARAVEVDIENGMEVPMNVLDYTQIDNVSPTASYPPVSDEAMEERKITENLKRWEEQERQRRKAFRETRRSRAGTPSDPSLSAGSLADVTRRTSYLFRGGRRRPGTADRTSLQSSNSDAPLRPRSMATPREGGDAELGILNEPTTPSTAGSATIRTPGNPFSPQTSPTSARQSSQFGFGGKPKPKSHARPPQNMSISSAFADVRSSDEDPFSSRSSLEQQSRGNERPLPSPPPRDDDVAMRDGRWQPALTREMTSSDAPSSGDGELADGDEPRARRWWWMDWVCGCGGEEEDDEDQAGRTNPFE</sequence>
<protein>
    <submittedName>
        <fullName evidence="2">Uncharacterized protein</fullName>
    </submittedName>
</protein>
<dbReference type="Proteomes" id="UP000076842">
    <property type="component" value="Unassembled WGS sequence"/>
</dbReference>
<feature type="compositionally biased region" description="Polar residues" evidence="1">
    <location>
        <begin position="227"/>
        <end position="237"/>
    </location>
</feature>
<dbReference type="AlphaFoldDB" id="A0A165E6R6"/>
<feature type="region of interest" description="Disordered" evidence="1">
    <location>
        <begin position="404"/>
        <end position="423"/>
    </location>
</feature>
<dbReference type="InParanoid" id="A0A165E6R6"/>
<feature type="region of interest" description="Disordered" evidence="1">
    <location>
        <begin position="145"/>
        <end position="391"/>
    </location>
</feature>